<dbReference type="InterPro" id="IPR028082">
    <property type="entry name" value="Peripla_BP_I"/>
</dbReference>
<gene>
    <name evidence="7" type="ORF">J1M35_20420</name>
</gene>
<keyword evidence="8" id="KW-1185">Reference proteome</keyword>
<dbReference type="PRINTS" id="PR00337">
    <property type="entry name" value="LEUILEVALBP"/>
</dbReference>
<dbReference type="Proteomes" id="UP000663903">
    <property type="component" value="Chromosome"/>
</dbReference>
<dbReference type="PANTHER" id="PTHR30483:SF6">
    <property type="entry name" value="PERIPLASMIC BINDING PROTEIN OF ABC TRANSPORTER FOR NATURAL AMINO ACIDS"/>
    <property type="match status" value="1"/>
</dbReference>
<protein>
    <submittedName>
        <fullName evidence="7">ABC transporter substrate-binding protein</fullName>
    </submittedName>
</protein>
<evidence type="ECO:0000256" key="4">
    <source>
        <dbReference type="ARBA" id="ARBA00022970"/>
    </source>
</evidence>
<dbReference type="Pfam" id="PF13458">
    <property type="entry name" value="Peripla_BP_6"/>
    <property type="match status" value="1"/>
</dbReference>
<evidence type="ECO:0000256" key="2">
    <source>
        <dbReference type="ARBA" id="ARBA00022448"/>
    </source>
</evidence>
<dbReference type="RefSeq" id="WP_208009094.1">
    <property type="nucleotide sequence ID" value="NZ_CP071796.1"/>
</dbReference>
<dbReference type="Gene3D" id="3.40.50.2300">
    <property type="match status" value="2"/>
</dbReference>
<dbReference type="InterPro" id="IPR028081">
    <property type="entry name" value="Leu-bd"/>
</dbReference>
<evidence type="ECO:0000313" key="7">
    <source>
        <dbReference type="EMBL" id="QTD45344.1"/>
    </source>
</evidence>
<keyword evidence="4" id="KW-0029">Amino-acid transport</keyword>
<dbReference type="GO" id="GO:0006865">
    <property type="term" value="P:amino acid transport"/>
    <property type="evidence" value="ECO:0007669"/>
    <property type="project" value="UniProtKB-KW"/>
</dbReference>
<dbReference type="PANTHER" id="PTHR30483">
    <property type="entry name" value="LEUCINE-SPECIFIC-BINDING PROTEIN"/>
    <property type="match status" value="1"/>
</dbReference>
<dbReference type="EMBL" id="CP071796">
    <property type="protein sequence ID" value="QTD45344.1"/>
    <property type="molecule type" value="Genomic_DNA"/>
</dbReference>
<dbReference type="AlphaFoldDB" id="A0A975CJI9"/>
<reference evidence="7" key="1">
    <citation type="submission" date="2021-03" db="EMBL/GenBank/DDBJ databases">
        <title>Ottowia sp. 27C isolated from the cloaca of a Giant Asian pond turtle (Heosemys grandis).</title>
        <authorList>
            <person name="Spergser J."/>
            <person name="Busse H.-J."/>
        </authorList>
    </citation>
    <scope>NUCLEOTIDE SEQUENCE</scope>
    <source>
        <strain evidence="7">27C</strain>
    </source>
</reference>
<keyword evidence="3 5" id="KW-0732">Signal</keyword>
<comment type="similarity">
    <text evidence="1">Belongs to the leucine-binding protein family.</text>
</comment>
<dbReference type="CDD" id="cd06335">
    <property type="entry name" value="PBP1_ABC_ligand_binding-like"/>
    <property type="match status" value="1"/>
</dbReference>
<dbReference type="InterPro" id="IPR000709">
    <property type="entry name" value="Leu_Ile_Val-bd"/>
</dbReference>
<dbReference type="InterPro" id="IPR051010">
    <property type="entry name" value="BCAA_transport"/>
</dbReference>
<name>A0A975CJI9_9BURK</name>
<sequence>MKRSARNPGFIAGTVLLAAAALLGDPAQAQSPGPARAAVSQTIRIGVVGPLTGGSADFGVPMVNGMQQAIEEINAFGGYVGRRFELVVKDDKGKEDEAVTVTKELLQKDQVVAALGFCNTGNAMKAIELFQAAKVPLIVPCATGPGITGKYPPAESYIFRSSMNDAIQLPFLVKDLIKRGLTKVAIFADNTGFGEAGLKEATKVLAEHDMKAVSVARFPLGTKDMKAQLTEARTAGANAIMTFTVGPENAAIAIGKKELGWSAPQVGGWALSFPFFINTAKDAAEGALMTQTFIAAPGLPRRERFLADYRKKFNTDRIPVPMAAAQGYDSIYLMIYALFAIKDQQITGPALKAALESGKARVHYGAVATYERPFSPESKDAVTENMLVIGTVKNGAVTFAYPEDARLSLSMQRKR</sequence>
<evidence type="ECO:0000256" key="1">
    <source>
        <dbReference type="ARBA" id="ARBA00010062"/>
    </source>
</evidence>
<dbReference type="KEGG" id="otd:J1M35_20420"/>
<evidence type="ECO:0000313" key="8">
    <source>
        <dbReference type="Proteomes" id="UP000663903"/>
    </source>
</evidence>
<feature type="signal peptide" evidence="5">
    <location>
        <begin position="1"/>
        <end position="29"/>
    </location>
</feature>
<dbReference type="SUPFAM" id="SSF53822">
    <property type="entry name" value="Periplasmic binding protein-like I"/>
    <property type="match status" value="1"/>
</dbReference>
<proteinExistence type="inferred from homology"/>
<feature type="domain" description="Leucine-binding protein" evidence="6">
    <location>
        <begin position="42"/>
        <end position="366"/>
    </location>
</feature>
<keyword evidence="2" id="KW-0813">Transport</keyword>
<evidence type="ECO:0000256" key="3">
    <source>
        <dbReference type="ARBA" id="ARBA00022729"/>
    </source>
</evidence>
<evidence type="ECO:0000259" key="6">
    <source>
        <dbReference type="Pfam" id="PF13458"/>
    </source>
</evidence>
<feature type="chain" id="PRO_5037678632" evidence="5">
    <location>
        <begin position="30"/>
        <end position="415"/>
    </location>
</feature>
<accession>A0A975CJI9</accession>
<evidence type="ECO:0000256" key="5">
    <source>
        <dbReference type="SAM" id="SignalP"/>
    </source>
</evidence>
<organism evidence="7 8">
    <name type="scientific">Ottowia testudinis</name>
    <dbReference type="NCBI Taxonomy" id="2816950"/>
    <lineage>
        <taxon>Bacteria</taxon>
        <taxon>Pseudomonadati</taxon>
        <taxon>Pseudomonadota</taxon>
        <taxon>Betaproteobacteria</taxon>
        <taxon>Burkholderiales</taxon>
        <taxon>Comamonadaceae</taxon>
        <taxon>Ottowia</taxon>
    </lineage>
</organism>